<dbReference type="GO" id="GO:0008410">
    <property type="term" value="F:CoA-transferase activity"/>
    <property type="evidence" value="ECO:0007669"/>
    <property type="project" value="TreeGrafter"/>
</dbReference>
<dbReference type="InterPro" id="IPR044855">
    <property type="entry name" value="CoA-Trfase_III_dom3_sf"/>
</dbReference>
<dbReference type="SUPFAM" id="SSF89796">
    <property type="entry name" value="CoA-transferase family III (CaiB/BaiF)"/>
    <property type="match status" value="1"/>
</dbReference>
<organism evidence="2 3">
    <name type="scientific">Devosia enhydra</name>
    <dbReference type="NCBI Taxonomy" id="665118"/>
    <lineage>
        <taxon>Bacteria</taxon>
        <taxon>Pseudomonadati</taxon>
        <taxon>Pseudomonadota</taxon>
        <taxon>Alphaproteobacteria</taxon>
        <taxon>Hyphomicrobiales</taxon>
        <taxon>Devosiaceae</taxon>
        <taxon>Devosia</taxon>
    </lineage>
</organism>
<proteinExistence type="predicted"/>
<dbReference type="InterPro" id="IPR023606">
    <property type="entry name" value="CoA-Trfase_III_dom_1_sf"/>
</dbReference>
<evidence type="ECO:0000256" key="1">
    <source>
        <dbReference type="ARBA" id="ARBA00022679"/>
    </source>
</evidence>
<name>A0A1K2HU22_9HYPH</name>
<dbReference type="RefSeq" id="WP_072339122.1">
    <property type="nucleotide sequence ID" value="NZ_FPKU01000001.1"/>
</dbReference>
<keyword evidence="1 2" id="KW-0808">Transferase</keyword>
<dbReference type="Gene3D" id="3.30.1540.10">
    <property type="entry name" value="formyl-coa transferase, domain 3"/>
    <property type="match status" value="1"/>
</dbReference>
<dbReference type="PANTHER" id="PTHR48207">
    <property type="entry name" value="SUCCINATE--HYDROXYMETHYLGLUTARATE COA-TRANSFERASE"/>
    <property type="match status" value="1"/>
</dbReference>
<evidence type="ECO:0000313" key="3">
    <source>
        <dbReference type="Proteomes" id="UP000183447"/>
    </source>
</evidence>
<protein>
    <submittedName>
        <fullName evidence="2">Crotonobetainyl-CoA:carnitine CoA-transferase CaiB</fullName>
    </submittedName>
</protein>
<evidence type="ECO:0000313" key="2">
    <source>
        <dbReference type="EMBL" id="SFZ81875.1"/>
    </source>
</evidence>
<keyword evidence="3" id="KW-1185">Reference proteome</keyword>
<dbReference type="Gene3D" id="3.40.50.10540">
    <property type="entry name" value="Crotonobetainyl-coa:carnitine coa-transferase, domain 1"/>
    <property type="match status" value="1"/>
</dbReference>
<dbReference type="Pfam" id="PF02515">
    <property type="entry name" value="CoA_transf_3"/>
    <property type="match status" value="1"/>
</dbReference>
<accession>A0A1K2HU22</accession>
<dbReference type="InterPro" id="IPR050483">
    <property type="entry name" value="CoA-transferase_III_domain"/>
</dbReference>
<dbReference type="InterPro" id="IPR003673">
    <property type="entry name" value="CoA-Trfase_fam_III"/>
</dbReference>
<sequence length="398" mass="43479">MARALDGIRILDLSHVMAGPFCTRQLVLLGADVIKVERPGAGDVMRYYGHDKRFGRNSANFIGYNAGKRSITLDIAKPEGLEVLRKLVIEADVLVENFRPGVLARKGFGWEDCRKLNPRLIYCAISGYGQDSILRDNPAYDHIAQAMSGLMSLQGEPDDPPTKVGFPVIDTFSGHLAAFAIISALLRRERGGSGQFLDVSMLDASMVLMSSMLLKYFGTGDEPKRVGNRGFSLSATADMFPTADRPLSIGANTNEQFASLCKVLNLPELLEDQRFSDPAGRWENAEPLRAAIIDTLKTRSAEAWEIAFNANGIPCAVVRDLPGIARHPYFEGRETFTEIDVPVLDRTMKVVNAGFAADEDGPGSTESAPDLGQHTDEILLELGYSRAQIDEMRVGGVL</sequence>
<reference evidence="2 3" key="1">
    <citation type="submission" date="2016-11" db="EMBL/GenBank/DDBJ databases">
        <authorList>
            <person name="Jaros S."/>
            <person name="Januszkiewicz K."/>
            <person name="Wedrychowicz H."/>
        </authorList>
    </citation>
    <scope>NUCLEOTIDE SEQUENCE [LARGE SCALE GENOMIC DNA]</scope>
    <source>
        <strain evidence="2 3">ATCC 23634</strain>
    </source>
</reference>
<dbReference type="OrthoDB" id="5720311at2"/>
<gene>
    <name evidence="2" type="ORF">SAMN02983003_0748</name>
</gene>
<dbReference type="Proteomes" id="UP000183447">
    <property type="component" value="Unassembled WGS sequence"/>
</dbReference>
<dbReference type="AlphaFoldDB" id="A0A1K2HU22"/>
<dbReference type="PANTHER" id="PTHR48207:SF3">
    <property type="entry name" value="SUCCINATE--HYDROXYMETHYLGLUTARATE COA-TRANSFERASE"/>
    <property type="match status" value="1"/>
</dbReference>
<dbReference type="STRING" id="665118.SAMN02983003_0748"/>
<dbReference type="EMBL" id="FPKU01000001">
    <property type="protein sequence ID" value="SFZ81875.1"/>
    <property type="molecule type" value="Genomic_DNA"/>
</dbReference>